<dbReference type="RefSeq" id="WP_151045266.1">
    <property type="nucleotide sequence ID" value="NZ_VZOT01000010.1"/>
</dbReference>
<dbReference type="InterPro" id="IPR022260">
    <property type="entry name" value="Integr_conj_element_PilL"/>
</dbReference>
<name>A0A6A1R0Q0_9BURK</name>
<keyword evidence="1" id="KW-0732">Signal</keyword>
<proteinExistence type="predicted"/>
<evidence type="ECO:0000313" key="2">
    <source>
        <dbReference type="EMBL" id="KAB0585805.1"/>
    </source>
</evidence>
<feature type="signal peptide" evidence="1">
    <location>
        <begin position="1"/>
        <end position="17"/>
    </location>
</feature>
<protein>
    <submittedName>
        <fullName evidence="2">Uncharacterized protein</fullName>
    </submittedName>
</protein>
<accession>A0A6A1R0Q0</accession>
<sequence>MYRTFACLCLASVAATAHGTTLVDGNTRVMLGRYTTAEAEPAKVMFEPLDLVAQITFPREHVVNVGDAIEHTLLRTGYVLVERSALSADAARFLQLPLPEAQRSLGPFSVQGILDVLVGPAWNWHRDNVRRKVWFTLAKEYGPRTLTPIVSTTKE</sequence>
<feature type="chain" id="PRO_5025688886" evidence="1">
    <location>
        <begin position="18"/>
        <end position="155"/>
    </location>
</feature>
<comment type="caution">
    <text evidence="2">The sequence shown here is derived from an EMBL/GenBank/DDBJ whole genome shotgun (WGS) entry which is preliminary data.</text>
</comment>
<gene>
    <name evidence="2" type="ORF">F7P80_12850</name>
</gene>
<dbReference type="AlphaFoldDB" id="A0A6A1R0Q0"/>
<reference evidence="2" key="1">
    <citation type="submission" date="2019-09" db="EMBL/GenBank/DDBJ databases">
        <title>Draft genome sequences of 48 bacterial type strains from the CCUG.</title>
        <authorList>
            <person name="Tunovic T."/>
            <person name="Pineiro-Iglesias B."/>
            <person name="Unosson C."/>
            <person name="Inganas E."/>
            <person name="Ohlen M."/>
            <person name="Cardew S."/>
            <person name="Jensie-Markopoulos S."/>
            <person name="Salva-Serra F."/>
            <person name="Jaen-Luchoro D."/>
            <person name="Karlsson R."/>
            <person name="Svensson-Stadler L."/>
            <person name="Chun J."/>
            <person name="Moore E."/>
        </authorList>
    </citation>
    <scope>NUCLEOTIDE SEQUENCE</scope>
    <source>
        <strain evidence="2">CCUG 15333</strain>
    </source>
</reference>
<dbReference type="EMBL" id="VZOT01000010">
    <property type="protein sequence ID" value="KAB0585805.1"/>
    <property type="molecule type" value="Genomic_DNA"/>
</dbReference>
<organism evidence="2">
    <name type="scientific">Comamonas kerstersii</name>
    <dbReference type="NCBI Taxonomy" id="225992"/>
    <lineage>
        <taxon>Bacteria</taxon>
        <taxon>Pseudomonadati</taxon>
        <taxon>Pseudomonadota</taxon>
        <taxon>Betaproteobacteria</taxon>
        <taxon>Burkholderiales</taxon>
        <taxon>Comamonadaceae</taxon>
        <taxon>Comamonas</taxon>
    </lineage>
</organism>
<evidence type="ECO:0000256" key="1">
    <source>
        <dbReference type="SAM" id="SignalP"/>
    </source>
</evidence>
<dbReference type="NCBIfam" id="TIGR03748">
    <property type="entry name" value="conj_PilL"/>
    <property type="match status" value="1"/>
</dbReference>